<evidence type="ECO:0000256" key="6">
    <source>
        <dbReference type="PIRSR" id="PIRSR613273-3"/>
    </source>
</evidence>
<dbReference type="Pfam" id="PF08686">
    <property type="entry name" value="PLAC"/>
    <property type="match status" value="1"/>
</dbReference>
<dbReference type="PROSITE" id="PS50092">
    <property type="entry name" value="TSP1"/>
    <property type="match status" value="7"/>
</dbReference>
<feature type="chain" id="PRO_5020023045" evidence="7">
    <location>
        <begin position="21"/>
        <end position="737"/>
    </location>
</feature>
<dbReference type="SUPFAM" id="SSF82895">
    <property type="entry name" value="TSP-1 type 1 repeat"/>
    <property type="match status" value="7"/>
</dbReference>
<dbReference type="Pfam" id="PF19236">
    <property type="entry name" value="ADAMTS_CR_3"/>
    <property type="match status" value="1"/>
</dbReference>
<dbReference type="AlphaFoldDB" id="A0A4D5S0K3"/>
<dbReference type="Gene3D" id="2.60.120.830">
    <property type="match status" value="1"/>
</dbReference>
<evidence type="ECO:0000256" key="7">
    <source>
        <dbReference type="SAM" id="SignalP"/>
    </source>
</evidence>
<dbReference type="VEuPathDB" id="VectorBase:ISCI013359"/>
<organism evidence="9">
    <name type="scientific">Ixodes scapularis</name>
    <name type="common">Black-legged tick</name>
    <name type="synonym">Deer tick</name>
    <dbReference type="NCBI Taxonomy" id="6945"/>
    <lineage>
        <taxon>Eukaryota</taxon>
        <taxon>Metazoa</taxon>
        <taxon>Ecdysozoa</taxon>
        <taxon>Arthropoda</taxon>
        <taxon>Chelicerata</taxon>
        <taxon>Arachnida</taxon>
        <taxon>Acari</taxon>
        <taxon>Parasitiformes</taxon>
        <taxon>Ixodida</taxon>
        <taxon>Ixodoidea</taxon>
        <taxon>Ixodidae</taxon>
        <taxon>Ixodinae</taxon>
        <taxon>Ixodes</taxon>
    </lineage>
</organism>
<dbReference type="InterPro" id="IPR000884">
    <property type="entry name" value="TSP1_rpt"/>
</dbReference>
<dbReference type="GO" id="GO:0007229">
    <property type="term" value="P:integrin-mediated signaling pathway"/>
    <property type="evidence" value="ECO:0007669"/>
    <property type="project" value="UniProtKB-KW"/>
</dbReference>
<dbReference type="GO" id="GO:0005576">
    <property type="term" value="C:extracellular region"/>
    <property type="evidence" value="ECO:0007669"/>
    <property type="project" value="UniProtKB-SubCell"/>
</dbReference>
<feature type="disulfide bond" evidence="6">
    <location>
        <begin position="75"/>
        <end position="90"/>
    </location>
</feature>
<reference evidence="9" key="1">
    <citation type="submission" date="2019-04" db="EMBL/GenBank/DDBJ databases">
        <title>An insight into the mialome of Ixodes scapularis.</title>
        <authorList>
            <person name="Ribeiro J.M."/>
            <person name="Mather T.N."/>
            <person name="Karim S."/>
        </authorList>
    </citation>
    <scope>NUCLEOTIDE SEQUENCE</scope>
</reference>
<accession>A0A4D5S0K3</accession>
<evidence type="ECO:0000313" key="9">
    <source>
        <dbReference type="EMBL" id="MOY42544.1"/>
    </source>
</evidence>
<feature type="disulfide bond" evidence="6">
    <location>
        <begin position="60"/>
        <end position="100"/>
    </location>
</feature>
<dbReference type="GO" id="GO:0030198">
    <property type="term" value="P:extracellular matrix organization"/>
    <property type="evidence" value="ECO:0007669"/>
    <property type="project" value="InterPro"/>
</dbReference>
<dbReference type="EMBL" id="GHJT01008573">
    <property type="protein sequence ID" value="MOY42544.1"/>
    <property type="molecule type" value="Transcribed_RNA"/>
</dbReference>
<proteinExistence type="predicted"/>
<keyword evidence="9" id="KW-0401">Integrin</keyword>
<dbReference type="PANTHER" id="PTHR13723:SF316">
    <property type="entry name" value="LONELY HEART, ISOFORM A"/>
    <property type="match status" value="1"/>
</dbReference>
<evidence type="ECO:0000256" key="3">
    <source>
        <dbReference type="ARBA" id="ARBA00022729"/>
    </source>
</evidence>
<dbReference type="Pfam" id="PF05986">
    <property type="entry name" value="ADAMTS_spacer1"/>
    <property type="match status" value="1"/>
</dbReference>
<sequence length="737" mass="79863">MEAVLRWLCLLGLLFGQAPCHISEQRQRHSVWTSNYLRRSDQRLPRASSGWDGWGPWSPCSRSCGRGLETQIRLCLGRPPRRVGGLTRRCRGPSKRYRLCALQPCDGEASDVRQAQCSSFDNVPYGGQRYVWKAIVPEPEDCQLQCRPEGRGFKATLAKVVRDATPCSAGLDEGVCIGGTCKVLGCDRLVGSRQRADRCGVCGGNNSGCRTFSGILTHRELSEDYQVLVKIPAGATGIVVSARGNRLALRAVDDGRFIVNGNWTWDPAGVYPGAGTRFLYRREDSTGAHSLEARGPLHGDVLVMLAFRSPNPGVNYTYSLRQAGDWPASDGPAAVPGRFLRRSRDAPRWVPRESCSRSCGGGFRKLSLSCVRDGVTVPEDECAGLNKPRDSTAEPCNTQPCPGGGVYGAHWKATSDWTPCSVTCGEGFERRDVTCVDAKGGALRESACGTAGRPPAFRNCDRGPCGDQWNTGPWGKCSSECGKGLQKRHVTCGDGHRNSSCDPKLRPASEQVCDMPPCAATWLFSEWSQCSRRCVPGVQKRRLVCAAGPKSCDSLERPSSEQRCLEPCTASWYAGPWSQCSPRCGNGTRQREVLCVGQQGGRWTLVVPEGHCPAAERPASVKPCDAPCPPEWLTSSWSPCSSSCGGTGVQNRQAFCLDTAGRPSQECRGSSKPSVRRACGLQACPPPRQGDRACRDTKTRCPLVVQARLCSYPVFKEGCCESCRRANSTHGSLGVTP</sequence>
<dbReference type="PANTHER" id="PTHR13723">
    <property type="entry name" value="ADAMTS A DISINTEGRIN AND METALLOPROTEASE WITH THROMBOSPONDIN MOTIFS PROTEASE"/>
    <property type="match status" value="1"/>
</dbReference>
<keyword evidence="2" id="KW-0964">Secreted</keyword>
<evidence type="ECO:0000256" key="4">
    <source>
        <dbReference type="ARBA" id="ARBA00022737"/>
    </source>
</evidence>
<dbReference type="InterPro" id="IPR013273">
    <property type="entry name" value="ADAMTS/ADAMTS-like"/>
</dbReference>
<keyword evidence="3 7" id="KW-0732">Signal</keyword>
<dbReference type="Pfam" id="PF00090">
    <property type="entry name" value="TSP_1"/>
    <property type="match status" value="1"/>
</dbReference>
<dbReference type="FunFam" id="2.20.100.10:FF:000005">
    <property type="entry name" value="ADAM metallopeptidase with thrombospondin type 1 motif 9"/>
    <property type="match status" value="2"/>
</dbReference>
<feature type="signal peptide" evidence="7">
    <location>
        <begin position="1"/>
        <end position="20"/>
    </location>
</feature>
<dbReference type="VEuPathDB" id="VectorBase:ISCP_033209"/>
<dbReference type="InterPro" id="IPR010294">
    <property type="entry name" value="ADAMTS_spacer1"/>
</dbReference>
<dbReference type="InterPro" id="IPR036383">
    <property type="entry name" value="TSP1_rpt_sf"/>
</dbReference>
<dbReference type="InterPro" id="IPR050439">
    <property type="entry name" value="ADAMTS_ADAMTS-like"/>
</dbReference>
<evidence type="ECO:0000256" key="1">
    <source>
        <dbReference type="ARBA" id="ARBA00004613"/>
    </source>
</evidence>
<feature type="disulfide bond" evidence="6">
    <location>
        <begin position="64"/>
        <end position="105"/>
    </location>
</feature>
<keyword evidence="5 6" id="KW-1015">Disulfide bond</keyword>
<name>A0A4D5S0K3_IXOSC</name>
<dbReference type="VEuPathDB" id="VectorBase:ISCW013359"/>
<keyword evidence="4" id="KW-0677">Repeat</keyword>
<feature type="domain" description="PLAC" evidence="8">
    <location>
        <begin position="690"/>
        <end position="727"/>
    </location>
</feature>
<dbReference type="PRINTS" id="PR01857">
    <property type="entry name" value="ADAMTSFAMILY"/>
</dbReference>
<dbReference type="OrthoDB" id="6487517at2759"/>
<dbReference type="PROSITE" id="PS50900">
    <property type="entry name" value="PLAC"/>
    <property type="match status" value="1"/>
</dbReference>
<dbReference type="InterPro" id="IPR010909">
    <property type="entry name" value="PLAC"/>
</dbReference>
<dbReference type="Gene3D" id="2.20.100.10">
    <property type="entry name" value="Thrombospondin type-1 (TSP1) repeat"/>
    <property type="match status" value="7"/>
</dbReference>
<evidence type="ECO:0000256" key="2">
    <source>
        <dbReference type="ARBA" id="ARBA00022525"/>
    </source>
</evidence>
<dbReference type="InterPro" id="IPR045371">
    <property type="entry name" value="ADAMTS_CR_3"/>
</dbReference>
<dbReference type="SMART" id="SM00209">
    <property type="entry name" value="TSP1"/>
    <property type="match status" value="7"/>
</dbReference>
<comment type="subcellular location">
    <subcellularLocation>
        <location evidence="1">Secreted</location>
    </subcellularLocation>
</comment>
<protein>
    <submittedName>
        <fullName evidence="9">Putativedisintegrin and metalloproteinase with thrombospondin motifs 12</fullName>
    </submittedName>
</protein>
<dbReference type="Pfam" id="PF19030">
    <property type="entry name" value="TSP1_ADAMTS"/>
    <property type="match status" value="6"/>
</dbReference>
<evidence type="ECO:0000256" key="5">
    <source>
        <dbReference type="ARBA" id="ARBA00023157"/>
    </source>
</evidence>
<evidence type="ECO:0000259" key="8">
    <source>
        <dbReference type="PROSITE" id="PS50900"/>
    </source>
</evidence>